<sequence>MLRSSRAGALLASLALAGSALAVVEPTLAQPAVAEAPARVAAAPFTLWAPKQVTAYSYRGRTWTDLGLRAVAQGAPFELWSTRASYAERIRTVWRSPAGDVALPTGSMTDFSGLGGFLRVTIEPRHGKAIVLKRKVCLNGWSERVQPNADPSSPYPAGCWNNPFSIGSVQGIQQGWATTLLTAGRPLRIGPGRYTVKVRVARSYAEAFGLSTADASRTVRLTVKDEEAIEEEAGHGHARRPARPARPTAPTGPAQRPDGPTPDLRALPAWGISLSRNSRYLRFSATVWNGGDSPLVVDGFRQRGADLMDAYQYFFDGAGNQTGYAPVGRLHWDAKPSHQHWHFEDFARYTLLRKDRTEAAVSKKEAFCLANTDAIDLTVPNALWKPENTDLATSCGDQSSLSIREVLASGWGDTYTQMRAGQSFRVDHLPNGVYYVSVTANPDGNLVETTTGNNVALRRIRLGGTRTERTVEVAQVGIVDDESYGGTG</sequence>
<evidence type="ECO:0008006" key="5">
    <source>
        <dbReference type="Google" id="ProtNLM"/>
    </source>
</evidence>
<evidence type="ECO:0000256" key="1">
    <source>
        <dbReference type="SAM" id="MobiDB-lite"/>
    </source>
</evidence>
<feature type="region of interest" description="Disordered" evidence="1">
    <location>
        <begin position="230"/>
        <end position="265"/>
    </location>
</feature>
<dbReference type="EMBL" id="JACHWR010000002">
    <property type="protein sequence ID" value="MBB3043686.1"/>
    <property type="molecule type" value="Genomic_DNA"/>
</dbReference>
<dbReference type="GO" id="GO:0005507">
    <property type="term" value="F:copper ion binding"/>
    <property type="evidence" value="ECO:0007669"/>
    <property type="project" value="InterPro"/>
</dbReference>
<dbReference type="Proteomes" id="UP000589626">
    <property type="component" value="Unassembled WGS sequence"/>
</dbReference>
<name>A0A7W4VXP2_9ACTN</name>
<dbReference type="Pfam" id="PF01186">
    <property type="entry name" value="Lysyl_oxidase"/>
    <property type="match status" value="1"/>
</dbReference>
<evidence type="ECO:0000313" key="3">
    <source>
        <dbReference type="EMBL" id="MBB3043686.1"/>
    </source>
</evidence>
<feature type="chain" id="PRO_5039255753" description="Lysyl oxidase" evidence="2">
    <location>
        <begin position="23"/>
        <end position="488"/>
    </location>
</feature>
<organism evidence="3 4">
    <name type="scientific">Nocardioides soli</name>
    <dbReference type="NCBI Taxonomy" id="1036020"/>
    <lineage>
        <taxon>Bacteria</taxon>
        <taxon>Bacillati</taxon>
        <taxon>Actinomycetota</taxon>
        <taxon>Actinomycetes</taxon>
        <taxon>Propionibacteriales</taxon>
        <taxon>Nocardioidaceae</taxon>
        <taxon>Nocardioides</taxon>
    </lineage>
</organism>
<feature type="signal peptide" evidence="2">
    <location>
        <begin position="1"/>
        <end position="22"/>
    </location>
</feature>
<dbReference type="RefSeq" id="WP_183593474.1">
    <property type="nucleotide sequence ID" value="NZ_JACHWR010000002.1"/>
</dbReference>
<reference evidence="3 4" key="1">
    <citation type="submission" date="2020-08" db="EMBL/GenBank/DDBJ databases">
        <title>Sequencing the genomes of 1000 actinobacteria strains.</title>
        <authorList>
            <person name="Klenk H.-P."/>
        </authorList>
    </citation>
    <scope>NUCLEOTIDE SEQUENCE [LARGE SCALE GENOMIC DNA]</scope>
    <source>
        <strain evidence="3 4">DSM 105498</strain>
    </source>
</reference>
<protein>
    <recommendedName>
        <fullName evidence="5">Lysyl oxidase</fullName>
    </recommendedName>
</protein>
<proteinExistence type="predicted"/>
<gene>
    <name evidence="3" type="ORF">FHU40_003504</name>
</gene>
<keyword evidence="4" id="KW-1185">Reference proteome</keyword>
<evidence type="ECO:0000313" key="4">
    <source>
        <dbReference type="Proteomes" id="UP000589626"/>
    </source>
</evidence>
<comment type="caution">
    <text evidence="3">The sequence shown here is derived from an EMBL/GenBank/DDBJ whole genome shotgun (WGS) entry which is preliminary data.</text>
</comment>
<keyword evidence="2" id="KW-0732">Signal</keyword>
<accession>A0A7W4VXP2</accession>
<dbReference type="InterPro" id="IPR001695">
    <property type="entry name" value="Lysyl_oxidase"/>
</dbReference>
<dbReference type="AlphaFoldDB" id="A0A7W4VXP2"/>
<feature type="compositionally biased region" description="Low complexity" evidence="1">
    <location>
        <begin position="245"/>
        <end position="257"/>
    </location>
</feature>
<evidence type="ECO:0000256" key="2">
    <source>
        <dbReference type="SAM" id="SignalP"/>
    </source>
</evidence>
<dbReference type="GO" id="GO:0016641">
    <property type="term" value="F:oxidoreductase activity, acting on the CH-NH2 group of donors, oxygen as acceptor"/>
    <property type="evidence" value="ECO:0007669"/>
    <property type="project" value="InterPro"/>
</dbReference>